<name>A0ABR1G8A0_AURAN</name>
<dbReference type="InterPro" id="IPR025661">
    <property type="entry name" value="Pept_asp_AS"/>
</dbReference>
<dbReference type="InterPro" id="IPR039417">
    <property type="entry name" value="Peptidase_C1A_papain-like"/>
</dbReference>
<accession>A0ABR1G8A0</accession>
<evidence type="ECO:0000259" key="3">
    <source>
        <dbReference type="SMART" id="SM00645"/>
    </source>
</evidence>
<keyword evidence="5" id="KW-1185">Reference proteome</keyword>
<dbReference type="CDD" id="cd02248">
    <property type="entry name" value="Peptidase_C1A"/>
    <property type="match status" value="1"/>
</dbReference>
<dbReference type="PROSITE" id="PS00139">
    <property type="entry name" value="THIOL_PROTEASE_CYS"/>
    <property type="match status" value="1"/>
</dbReference>
<dbReference type="PRINTS" id="PR00705">
    <property type="entry name" value="PAPAIN"/>
</dbReference>
<dbReference type="InterPro" id="IPR013128">
    <property type="entry name" value="Peptidase_C1A"/>
</dbReference>
<dbReference type="SUPFAM" id="SSF54001">
    <property type="entry name" value="Cysteine proteinases"/>
    <property type="match status" value="1"/>
</dbReference>
<dbReference type="InterPro" id="IPR000668">
    <property type="entry name" value="Peptidase_C1A_C"/>
</dbReference>
<dbReference type="Pfam" id="PF00112">
    <property type="entry name" value="Peptidase_C1"/>
    <property type="match status" value="1"/>
</dbReference>
<evidence type="ECO:0000256" key="2">
    <source>
        <dbReference type="ARBA" id="ARBA00023145"/>
    </source>
</evidence>
<dbReference type="EMBL" id="JBBJCI010000081">
    <property type="protein sequence ID" value="KAK7249179.1"/>
    <property type="molecule type" value="Genomic_DNA"/>
</dbReference>
<dbReference type="PANTHER" id="PTHR12411">
    <property type="entry name" value="CYSTEINE PROTEASE FAMILY C1-RELATED"/>
    <property type="match status" value="1"/>
</dbReference>
<evidence type="ECO:0000313" key="4">
    <source>
        <dbReference type="EMBL" id="KAK7249179.1"/>
    </source>
</evidence>
<dbReference type="InterPro" id="IPR000169">
    <property type="entry name" value="Pept_cys_AS"/>
</dbReference>
<comment type="similarity">
    <text evidence="1">Belongs to the peptidase C1 family.</text>
</comment>
<comment type="caution">
    <text evidence="4">The sequence shown here is derived from an EMBL/GenBank/DDBJ whole genome shotgun (WGS) entry which is preliminary data.</text>
</comment>
<proteinExistence type="inferred from homology"/>
<organism evidence="4 5">
    <name type="scientific">Aureococcus anophagefferens</name>
    <name type="common">Harmful bloom alga</name>
    <dbReference type="NCBI Taxonomy" id="44056"/>
    <lineage>
        <taxon>Eukaryota</taxon>
        <taxon>Sar</taxon>
        <taxon>Stramenopiles</taxon>
        <taxon>Ochrophyta</taxon>
        <taxon>Pelagophyceae</taxon>
        <taxon>Pelagomonadales</taxon>
        <taxon>Pelagomonadaceae</taxon>
        <taxon>Aureococcus</taxon>
    </lineage>
</organism>
<protein>
    <submittedName>
        <fullName evidence="4">Cysteine-type peptidase</fullName>
    </submittedName>
</protein>
<evidence type="ECO:0000256" key="1">
    <source>
        <dbReference type="ARBA" id="ARBA00008455"/>
    </source>
</evidence>
<dbReference type="PROSITE" id="PS00640">
    <property type="entry name" value="THIOL_PROTEASE_ASN"/>
    <property type="match status" value="1"/>
</dbReference>
<dbReference type="Gene3D" id="3.90.70.10">
    <property type="entry name" value="Cysteine proteinases"/>
    <property type="match status" value="1"/>
</dbReference>
<dbReference type="SMART" id="SM00645">
    <property type="entry name" value="Pept_C1"/>
    <property type="match status" value="1"/>
</dbReference>
<dbReference type="InterPro" id="IPR038765">
    <property type="entry name" value="Papain-like_cys_pep_sf"/>
</dbReference>
<gene>
    <name evidence="4" type="ORF">SO694_00046011</name>
</gene>
<sequence length="621" mass="67698">MSGGPNLERQSSFRGSSPLVETRPASFRRSVAVFSLTAVVVGGVALRLFPGPRSGVPDLVAASRFGHRPTVPKSFHARLVMELPYIGLREPVEVWSDADLDLQRVRYWDGLNEFHLNPKGPGCETVPVSYDGETGEETFVGLPPWPLQEWFPDTRLFTAATRLEAVRGVECAVWALVEPDAYVDGGKFVGSYELYTDRATGHPVRFTFLGHNTFGVGSHFDNYTWDYLEVAAGPQDASVFELPDACAGAPLLQTDDTPANDDAPPAPGPRLDYNGLGSAPASYLPGDTTAALRKAAFHAWADDHGRGAHERTADRYAEFHKVKRYVDAQNRRLKGSNATLRLNDMADWTAAERRNGRHGLRHSAVSRADAELDGYPGGVWRWHEPSVAPEDLKRSVDWRKVGGVAPVKDQGTCGSCWAFGTVAALEGALFVKTGDQLTLSEQALVDCSWPEGNNGCDGGEDSMAYEWMLHHQGVPSTAEYGPYLNADGLCHVKAANPKAMPGLEIKAWTRVNDTRAALKDALSTRGTLVVRVQATPLSFYFYGSGLYDVPHAECSRDAADSDHIVALVGYGYEPSGLGYWILRNSWSVHWGEGGYMKIGMDNVCGVENTATYPTVDGVYVP</sequence>
<feature type="domain" description="Peptidase C1A papain C-terminal" evidence="3">
    <location>
        <begin position="392"/>
        <end position="614"/>
    </location>
</feature>
<evidence type="ECO:0000313" key="5">
    <source>
        <dbReference type="Proteomes" id="UP001363151"/>
    </source>
</evidence>
<dbReference type="Proteomes" id="UP001363151">
    <property type="component" value="Unassembled WGS sequence"/>
</dbReference>
<reference evidence="4 5" key="1">
    <citation type="submission" date="2024-03" db="EMBL/GenBank/DDBJ databases">
        <title>Aureococcus anophagefferens CCMP1851 and Kratosvirus quantuckense: Draft genome of a second virus-susceptible host strain in the model system.</title>
        <authorList>
            <person name="Chase E."/>
            <person name="Truchon A.R."/>
            <person name="Schepens W."/>
            <person name="Wilhelm S.W."/>
        </authorList>
    </citation>
    <scope>NUCLEOTIDE SEQUENCE [LARGE SCALE GENOMIC DNA]</scope>
    <source>
        <strain evidence="4 5">CCMP1851</strain>
    </source>
</reference>
<keyword evidence="2" id="KW-0865">Zymogen</keyword>